<dbReference type="Proteomes" id="UP000245880">
    <property type="component" value="Unassembled WGS sequence"/>
</dbReference>
<dbReference type="OrthoDB" id="9809720at2"/>
<feature type="domain" description="Cytochrome c" evidence="5">
    <location>
        <begin position="46"/>
        <end position="160"/>
    </location>
</feature>
<evidence type="ECO:0000313" key="7">
    <source>
        <dbReference type="Proteomes" id="UP000245880"/>
    </source>
</evidence>
<dbReference type="PROSITE" id="PS51007">
    <property type="entry name" value="CYTC"/>
    <property type="match status" value="2"/>
</dbReference>
<dbReference type="RefSeq" id="WP_109676879.1">
    <property type="nucleotide sequence ID" value="NZ_QGDT01000012.1"/>
</dbReference>
<keyword evidence="7" id="KW-1185">Reference proteome</keyword>
<accession>A0A316AEG9</accession>
<dbReference type="InterPro" id="IPR051459">
    <property type="entry name" value="Cytochrome_c-type_DH"/>
</dbReference>
<dbReference type="PANTHER" id="PTHR35008:SF4">
    <property type="entry name" value="BLL4482 PROTEIN"/>
    <property type="match status" value="1"/>
</dbReference>
<sequence>MKKPFKIILSFFGFVLLAILGALAYVTWLLPNTGPAPELTIELTPKRIQRGAYLANHVTVCVDCHSTRDWSRFAGPIVPGSIGGGGEKFGTEMGFPGDFYSKNITPHALFKWTDGELYRAITTGVSKDGSALFPVMPYQSYGQMDPEDIYSIIAYLRQLPSSTNVPPASKPAFPVNILINTMPVRSQAQMLPVADDELAYGQYLINAASCVDCHSQVDKGTPIPGTEYGGGMAFPMPGGIVRSANLTPDVETGLGQWTEAMFVNRFKMYADSAYSPPKVAPGDLNTPMPWNMYAGMTDTDLKAIYAYLRSLKPIHHKVDKYTKL</sequence>
<dbReference type="PANTHER" id="PTHR35008">
    <property type="entry name" value="BLL4482 PROTEIN-RELATED"/>
    <property type="match status" value="1"/>
</dbReference>
<dbReference type="GO" id="GO:0046872">
    <property type="term" value="F:metal ion binding"/>
    <property type="evidence" value="ECO:0007669"/>
    <property type="project" value="UniProtKB-KW"/>
</dbReference>
<feature type="domain" description="Cytochrome c" evidence="5">
    <location>
        <begin position="196"/>
        <end position="312"/>
    </location>
</feature>
<evidence type="ECO:0000259" key="5">
    <source>
        <dbReference type="PROSITE" id="PS51007"/>
    </source>
</evidence>
<evidence type="ECO:0000256" key="1">
    <source>
        <dbReference type="ARBA" id="ARBA00022617"/>
    </source>
</evidence>
<proteinExistence type="predicted"/>
<evidence type="ECO:0000313" key="6">
    <source>
        <dbReference type="EMBL" id="PWJ56002.1"/>
    </source>
</evidence>
<evidence type="ECO:0000256" key="2">
    <source>
        <dbReference type="ARBA" id="ARBA00022723"/>
    </source>
</evidence>
<evidence type="ECO:0000256" key="4">
    <source>
        <dbReference type="PROSITE-ProRule" id="PRU00433"/>
    </source>
</evidence>
<dbReference type="EMBL" id="QGDT01000012">
    <property type="protein sequence ID" value="PWJ56002.1"/>
    <property type="molecule type" value="Genomic_DNA"/>
</dbReference>
<protein>
    <submittedName>
        <fullName evidence="6">Cytochrome c</fullName>
    </submittedName>
</protein>
<dbReference type="InterPro" id="IPR009056">
    <property type="entry name" value="Cyt_c-like_dom"/>
</dbReference>
<keyword evidence="3 4" id="KW-0408">Iron</keyword>
<name>A0A316AEG9_9BACT</name>
<dbReference type="Gene3D" id="1.10.760.10">
    <property type="entry name" value="Cytochrome c-like domain"/>
    <property type="match status" value="2"/>
</dbReference>
<keyword evidence="1 4" id="KW-0349">Heme</keyword>
<dbReference type="InterPro" id="IPR036909">
    <property type="entry name" value="Cyt_c-like_dom_sf"/>
</dbReference>
<dbReference type="GO" id="GO:0020037">
    <property type="term" value="F:heme binding"/>
    <property type="evidence" value="ECO:0007669"/>
    <property type="project" value="InterPro"/>
</dbReference>
<dbReference type="AlphaFoldDB" id="A0A316AEG9"/>
<dbReference type="SUPFAM" id="SSF46626">
    <property type="entry name" value="Cytochrome c"/>
    <property type="match status" value="2"/>
</dbReference>
<comment type="caution">
    <text evidence="6">The sequence shown here is derived from an EMBL/GenBank/DDBJ whole genome shotgun (WGS) entry which is preliminary data.</text>
</comment>
<evidence type="ECO:0000256" key="3">
    <source>
        <dbReference type="ARBA" id="ARBA00023004"/>
    </source>
</evidence>
<dbReference type="Pfam" id="PF00034">
    <property type="entry name" value="Cytochrom_C"/>
    <property type="match status" value="1"/>
</dbReference>
<organism evidence="6 7">
    <name type="scientific">Dyadobacter jejuensis</name>
    <dbReference type="NCBI Taxonomy" id="1082580"/>
    <lineage>
        <taxon>Bacteria</taxon>
        <taxon>Pseudomonadati</taxon>
        <taxon>Bacteroidota</taxon>
        <taxon>Cytophagia</taxon>
        <taxon>Cytophagales</taxon>
        <taxon>Spirosomataceae</taxon>
        <taxon>Dyadobacter</taxon>
    </lineage>
</organism>
<keyword evidence="2 4" id="KW-0479">Metal-binding</keyword>
<dbReference type="GO" id="GO:0009055">
    <property type="term" value="F:electron transfer activity"/>
    <property type="evidence" value="ECO:0007669"/>
    <property type="project" value="InterPro"/>
</dbReference>
<reference evidence="6 7" key="1">
    <citation type="submission" date="2018-03" db="EMBL/GenBank/DDBJ databases">
        <title>Genomic Encyclopedia of Archaeal and Bacterial Type Strains, Phase II (KMG-II): from individual species to whole genera.</title>
        <authorList>
            <person name="Goeker M."/>
        </authorList>
    </citation>
    <scope>NUCLEOTIDE SEQUENCE [LARGE SCALE GENOMIC DNA]</scope>
    <source>
        <strain evidence="6 7">DSM 100346</strain>
    </source>
</reference>
<gene>
    <name evidence="6" type="ORF">CLV98_11297</name>
</gene>